<evidence type="ECO:0000256" key="1">
    <source>
        <dbReference type="ARBA" id="ARBA00006124"/>
    </source>
</evidence>
<comment type="similarity">
    <text evidence="1 23">Belongs to the cation transport ATPase (P-type) (TC 3.A.3) family. Type IIB subfamily.</text>
</comment>
<feature type="transmembrane region" description="Helical" evidence="23">
    <location>
        <begin position="377"/>
        <end position="398"/>
    </location>
</feature>
<dbReference type="SFLD" id="SFLDG00002">
    <property type="entry name" value="C1.7:_P-type_atpase_like"/>
    <property type="match status" value="1"/>
</dbReference>
<dbReference type="SUPFAM" id="SSF81653">
    <property type="entry name" value="Calcium ATPase, transduction domain A"/>
    <property type="match status" value="1"/>
</dbReference>
<dbReference type="GO" id="GO:0030165">
    <property type="term" value="F:PDZ domain binding"/>
    <property type="evidence" value="ECO:0007669"/>
    <property type="project" value="TreeGrafter"/>
</dbReference>
<dbReference type="Pfam" id="PF08282">
    <property type="entry name" value="Hydrolase_3"/>
    <property type="match status" value="1"/>
</dbReference>
<evidence type="ECO:0000256" key="19">
    <source>
        <dbReference type="ARBA" id="ARBA00023273"/>
    </source>
</evidence>
<evidence type="ECO:0000256" key="24">
    <source>
        <dbReference type="SAM" id="MobiDB-lite"/>
    </source>
</evidence>
<evidence type="ECO:0000256" key="15">
    <source>
        <dbReference type="ARBA" id="ARBA00022989"/>
    </source>
</evidence>
<dbReference type="GO" id="GO:0005388">
    <property type="term" value="F:P-type calcium transporter activity"/>
    <property type="evidence" value="ECO:0007669"/>
    <property type="project" value="UniProtKB-EC"/>
</dbReference>
<keyword evidence="7" id="KW-0479">Metal-binding</keyword>
<feature type="transmembrane region" description="Helical" evidence="23">
    <location>
        <begin position="94"/>
        <end position="117"/>
    </location>
</feature>
<dbReference type="InterPro" id="IPR022141">
    <property type="entry name" value="ATP_Ca_trans_C"/>
</dbReference>
<keyword evidence="27" id="KW-1185">Reference proteome</keyword>
<feature type="compositionally biased region" description="Polar residues" evidence="24">
    <location>
        <begin position="1177"/>
        <end position="1186"/>
    </location>
</feature>
<dbReference type="GO" id="GO:0005886">
    <property type="term" value="C:plasma membrane"/>
    <property type="evidence" value="ECO:0007669"/>
    <property type="project" value="TreeGrafter"/>
</dbReference>
<evidence type="ECO:0000256" key="22">
    <source>
        <dbReference type="ARBA" id="ARBA00062373"/>
    </source>
</evidence>
<feature type="transmembrane region" description="Helical" evidence="23">
    <location>
        <begin position="931"/>
        <end position="948"/>
    </location>
</feature>
<dbReference type="InterPro" id="IPR023299">
    <property type="entry name" value="ATPase_P-typ_cyto_dom_N"/>
</dbReference>
<comment type="caution">
    <text evidence="23">Lacks conserved residue(s) required for the propagation of feature annotation.</text>
</comment>
<dbReference type="Gene3D" id="3.40.1110.10">
    <property type="entry name" value="Calcium-transporting ATPase, cytoplasmic domain N"/>
    <property type="match status" value="1"/>
</dbReference>
<dbReference type="PANTHER" id="PTHR24093:SF245">
    <property type="entry name" value="PLASMA MEMBRANE CALCIUM-TRANSPORTING ATPASE 1"/>
    <property type="match status" value="1"/>
</dbReference>
<dbReference type="GO" id="GO:0046872">
    <property type="term" value="F:metal ion binding"/>
    <property type="evidence" value="ECO:0007669"/>
    <property type="project" value="UniProtKB-KW"/>
</dbReference>
<dbReference type="InterPro" id="IPR001757">
    <property type="entry name" value="P_typ_ATPase"/>
</dbReference>
<dbReference type="Gene3D" id="2.70.150.10">
    <property type="entry name" value="Calcium-transporting ATPase, cytoplasmic transduction domain A"/>
    <property type="match status" value="1"/>
</dbReference>
<keyword evidence="9 23" id="KW-0106">Calcium</keyword>
<dbReference type="Pfam" id="PF00690">
    <property type="entry name" value="Cation_ATPase_N"/>
    <property type="match status" value="1"/>
</dbReference>
<keyword evidence="4" id="KW-0597">Phosphoprotein</keyword>
<comment type="subcellular location">
    <subcellularLocation>
        <location evidence="21">Cell projection</location>
        <location evidence="21">Cilium</location>
        <location evidence="21">Flagellum membrane</location>
        <topology evidence="21">Multi-pass membrane protein</topology>
    </subcellularLocation>
    <subcellularLocation>
        <location evidence="23">Membrane</location>
        <topology evidence="23">Multi-pass membrane protein</topology>
    </subcellularLocation>
</comment>
<feature type="domain" description="Cation-transporting P-type ATPase N-terminal" evidence="25">
    <location>
        <begin position="43"/>
        <end position="119"/>
    </location>
</feature>
<evidence type="ECO:0000256" key="6">
    <source>
        <dbReference type="ARBA" id="ARBA00022692"/>
    </source>
</evidence>
<evidence type="ECO:0000256" key="18">
    <source>
        <dbReference type="ARBA" id="ARBA00023136"/>
    </source>
</evidence>
<dbReference type="SMART" id="SM00831">
    <property type="entry name" value="Cation_ATPase_N"/>
    <property type="match status" value="1"/>
</dbReference>
<dbReference type="FunFam" id="1.20.1110.10:FF:000002">
    <property type="entry name" value="Calcium-transporting ATPase"/>
    <property type="match status" value="1"/>
</dbReference>
<dbReference type="Pfam" id="PF00122">
    <property type="entry name" value="E1-E2_ATPase"/>
    <property type="match status" value="1"/>
</dbReference>
<keyword evidence="15 23" id="KW-1133">Transmembrane helix</keyword>
<dbReference type="GO" id="GO:0016887">
    <property type="term" value="F:ATP hydrolysis activity"/>
    <property type="evidence" value="ECO:0007669"/>
    <property type="project" value="InterPro"/>
</dbReference>
<evidence type="ECO:0000313" key="27">
    <source>
        <dbReference type="Proteomes" id="UP000694557"/>
    </source>
</evidence>
<dbReference type="PANTHER" id="PTHR24093">
    <property type="entry name" value="CATION TRANSPORTING ATPASE"/>
    <property type="match status" value="1"/>
</dbReference>
<feature type="transmembrane region" description="Helical" evidence="23">
    <location>
        <begin position="147"/>
        <end position="166"/>
    </location>
</feature>
<feature type="transmembrane region" description="Helical" evidence="23">
    <location>
        <begin position="1039"/>
        <end position="1060"/>
    </location>
</feature>
<dbReference type="GO" id="GO:0005516">
    <property type="term" value="F:calmodulin binding"/>
    <property type="evidence" value="ECO:0007669"/>
    <property type="project" value="UniProtKB-KW"/>
</dbReference>
<dbReference type="PRINTS" id="PR00121">
    <property type="entry name" value="NAKATPASE"/>
</dbReference>
<feature type="region of interest" description="Disordered" evidence="24">
    <location>
        <begin position="1150"/>
        <end position="1240"/>
    </location>
</feature>
<dbReference type="InterPro" id="IPR018303">
    <property type="entry name" value="ATPase_P-typ_P_site"/>
</dbReference>
<dbReference type="FunFam" id="1.20.1110.10:FF:000001">
    <property type="entry name" value="Calcium-transporting ATPase"/>
    <property type="match status" value="1"/>
</dbReference>
<evidence type="ECO:0000256" key="5">
    <source>
        <dbReference type="ARBA" id="ARBA00022568"/>
    </source>
</evidence>
<gene>
    <name evidence="26" type="primary">atp2b1a</name>
</gene>
<keyword evidence="8 23" id="KW-0547">Nucleotide-binding</keyword>
<feature type="transmembrane region" description="Helical" evidence="23">
    <location>
        <begin position="1006"/>
        <end position="1027"/>
    </location>
</feature>
<dbReference type="GO" id="GO:0051480">
    <property type="term" value="P:regulation of cytosolic calcium ion concentration"/>
    <property type="evidence" value="ECO:0007669"/>
    <property type="project" value="TreeGrafter"/>
</dbReference>
<evidence type="ECO:0000256" key="21">
    <source>
        <dbReference type="ARBA" id="ARBA00060429"/>
    </source>
</evidence>
<dbReference type="InterPro" id="IPR059000">
    <property type="entry name" value="ATPase_P-type_domA"/>
</dbReference>
<evidence type="ECO:0000256" key="11">
    <source>
        <dbReference type="ARBA" id="ARBA00022842"/>
    </source>
</evidence>
<comment type="function">
    <text evidence="23">Catalyzes the hydrolysis of ATP coupled with the transport of calcium.</text>
</comment>
<dbReference type="GO" id="GO:0005524">
    <property type="term" value="F:ATP binding"/>
    <property type="evidence" value="ECO:0007669"/>
    <property type="project" value="UniProtKB-KW"/>
</dbReference>
<keyword evidence="11" id="KW-0460">Magnesium</keyword>
<evidence type="ECO:0000256" key="14">
    <source>
        <dbReference type="ARBA" id="ARBA00022967"/>
    </source>
</evidence>
<dbReference type="GeneTree" id="ENSGT00940000154527"/>
<keyword evidence="17" id="KW-0969">Cilium</keyword>
<dbReference type="Proteomes" id="UP000694557">
    <property type="component" value="Unassembled WGS sequence"/>
</dbReference>
<evidence type="ECO:0000256" key="12">
    <source>
        <dbReference type="ARBA" id="ARBA00022846"/>
    </source>
</evidence>
<dbReference type="InterPro" id="IPR006408">
    <property type="entry name" value="P-type_ATPase_IIB"/>
</dbReference>
<evidence type="ECO:0000256" key="16">
    <source>
        <dbReference type="ARBA" id="ARBA00023065"/>
    </source>
</evidence>
<evidence type="ECO:0000259" key="25">
    <source>
        <dbReference type="SMART" id="SM00831"/>
    </source>
</evidence>
<evidence type="ECO:0000256" key="17">
    <source>
        <dbReference type="ARBA" id="ARBA00023069"/>
    </source>
</evidence>
<dbReference type="FunFam" id="2.70.150.10:FF:000001">
    <property type="entry name" value="Calcium-transporting ATPase"/>
    <property type="match status" value="1"/>
</dbReference>
<keyword evidence="12" id="KW-0282">Flagellum</keyword>
<dbReference type="FunFam" id="3.40.1110.10:FF:000002">
    <property type="entry name" value="Calcium-transporting ATPase"/>
    <property type="match status" value="1"/>
</dbReference>
<evidence type="ECO:0000256" key="4">
    <source>
        <dbReference type="ARBA" id="ARBA00022553"/>
    </source>
</evidence>
<reference evidence="26" key="2">
    <citation type="submission" date="2025-09" db="UniProtKB">
        <authorList>
            <consortium name="Ensembl"/>
        </authorList>
    </citation>
    <scope>IDENTIFICATION</scope>
</reference>
<dbReference type="InterPro" id="IPR023214">
    <property type="entry name" value="HAD_sf"/>
</dbReference>
<dbReference type="InterPro" id="IPR004014">
    <property type="entry name" value="ATPase_P-typ_cation-transptr_N"/>
</dbReference>
<keyword evidence="19" id="KW-0966">Cell projection</keyword>
<dbReference type="InterPro" id="IPR008250">
    <property type="entry name" value="ATPase_P-typ_transduc_dom_A_sf"/>
</dbReference>
<dbReference type="InterPro" id="IPR006068">
    <property type="entry name" value="ATPase_P-typ_cation-transptr_C"/>
</dbReference>
<dbReference type="SUPFAM" id="SSF81660">
    <property type="entry name" value="Metal cation-transporting ATPase, ATP-binding domain N"/>
    <property type="match status" value="1"/>
</dbReference>
<dbReference type="FunFam" id="1.20.1110.10:FF:000011">
    <property type="entry name" value="Calcium-transporting ATPase"/>
    <property type="match status" value="1"/>
</dbReference>
<feature type="compositionally biased region" description="Polar residues" evidence="24">
    <location>
        <begin position="1202"/>
        <end position="1213"/>
    </location>
</feature>
<keyword evidence="3" id="KW-1003">Cell membrane</keyword>
<evidence type="ECO:0000256" key="2">
    <source>
        <dbReference type="ARBA" id="ARBA00022448"/>
    </source>
</evidence>
<dbReference type="Pfam" id="PF13246">
    <property type="entry name" value="Cation_ATPase"/>
    <property type="match status" value="1"/>
</dbReference>
<evidence type="ECO:0000256" key="13">
    <source>
        <dbReference type="ARBA" id="ARBA00022860"/>
    </source>
</evidence>
<feature type="compositionally biased region" description="Basic and acidic residues" evidence="24">
    <location>
        <begin position="312"/>
        <end position="321"/>
    </location>
</feature>
<dbReference type="AlphaFoldDB" id="A0A8C7L1P9"/>
<keyword evidence="5 23" id="KW-0109">Calcium transport</keyword>
<keyword evidence="16 23" id="KW-0406">Ion transport</keyword>
<dbReference type="SUPFAM" id="SSF81665">
    <property type="entry name" value="Calcium ATPase, transmembrane domain M"/>
    <property type="match status" value="1"/>
</dbReference>
<comment type="catalytic activity">
    <reaction evidence="20 23">
        <text>Ca(2+)(in) + ATP + H2O = Ca(2+)(out) + ADP + phosphate + H(+)</text>
        <dbReference type="Rhea" id="RHEA:18105"/>
        <dbReference type="ChEBI" id="CHEBI:15377"/>
        <dbReference type="ChEBI" id="CHEBI:15378"/>
        <dbReference type="ChEBI" id="CHEBI:29108"/>
        <dbReference type="ChEBI" id="CHEBI:30616"/>
        <dbReference type="ChEBI" id="CHEBI:43474"/>
        <dbReference type="ChEBI" id="CHEBI:456216"/>
        <dbReference type="EC" id="7.2.2.10"/>
    </reaction>
</comment>
<evidence type="ECO:0000256" key="8">
    <source>
        <dbReference type="ARBA" id="ARBA00022741"/>
    </source>
</evidence>
<dbReference type="SFLD" id="SFLDF00027">
    <property type="entry name" value="p-type_atpase"/>
    <property type="match status" value="1"/>
</dbReference>
<dbReference type="NCBIfam" id="TIGR01494">
    <property type="entry name" value="ATPase_P-type"/>
    <property type="match status" value="3"/>
</dbReference>
<reference evidence="26" key="1">
    <citation type="submission" date="2025-08" db="UniProtKB">
        <authorList>
            <consortium name="Ensembl"/>
        </authorList>
    </citation>
    <scope>IDENTIFICATION</scope>
</reference>
<evidence type="ECO:0000256" key="20">
    <source>
        <dbReference type="ARBA" id="ARBA00048694"/>
    </source>
</evidence>
<dbReference type="Gene3D" id="1.20.1110.10">
    <property type="entry name" value="Calcium-transporting ATPase, transmembrane domain"/>
    <property type="match status" value="2"/>
</dbReference>
<protein>
    <recommendedName>
        <fullName evidence="23">Calcium-transporting ATPase</fullName>
        <ecNumber evidence="23">7.2.2.10</ecNumber>
    </recommendedName>
</protein>
<feature type="transmembrane region" description="Helical" evidence="23">
    <location>
        <begin position="418"/>
        <end position="444"/>
    </location>
</feature>
<dbReference type="Gene3D" id="3.40.50.1000">
    <property type="entry name" value="HAD superfamily/HAD-like"/>
    <property type="match status" value="1"/>
</dbReference>
<comment type="subunit">
    <text evidence="22">Interacts with PDZD11. Interacts with SLC35G1 and STIM1. Interacts with calmodulin.</text>
</comment>
<accession>A0A8C7L1P9</accession>
<evidence type="ECO:0000256" key="3">
    <source>
        <dbReference type="ARBA" id="ARBA00022475"/>
    </source>
</evidence>
<proteinExistence type="inferred from homology"/>
<dbReference type="Pfam" id="PF00689">
    <property type="entry name" value="Cation_ATPase_C"/>
    <property type="match status" value="1"/>
</dbReference>
<keyword evidence="13" id="KW-0112">Calmodulin-binding</keyword>
<dbReference type="SUPFAM" id="SSF56784">
    <property type="entry name" value="HAD-like"/>
    <property type="match status" value="1"/>
</dbReference>
<evidence type="ECO:0000256" key="9">
    <source>
        <dbReference type="ARBA" id="ARBA00022837"/>
    </source>
</evidence>
<dbReference type="EC" id="7.2.2.10" evidence="23"/>
<keyword evidence="2 23" id="KW-0813">Transport</keyword>
<dbReference type="PRINTS" id="PR00119">
    <property type="entry name" value="CATATPASE"/>
</dbReference>
<dbReference type="Pfam" id="PF12424">
    <property type="entry name" value="ATP_Ca_trans_C"/>
    <property type="match status" value="1"/>
</dbReference>
<dbReference type="InterPro" id="IPR023298">
    <property type="entry name" value="ATPase_P-typ_TM_dom_sf"/>
</dbReference>
<sequence length="1240" mass="136841">MANNSYSGVKNSTANHHGDFGCSLKDLRSLMELRGAEAIGKIGESYGDVQGLCTRLKTSPVDGLSGQPADIDKRKEVFGQNLIPPKKPKTFLQLVWEALQDVTLIILEVAAIVSLGLSFYRPPDAEREHCGSAAGGVEDDGEAEAGWIEGAAILLSVVCVVLVTAFNDWSKEKQFRGLQSRIEQEQKFAVVRGGQVIQIPVAEIVVGDVAQIKYGDLLPSDGILIQGNDLKIDESSLTGESDHVKKTLERDPMLLSGTHVMEGSGKMLVTAVGENSQTGIIFALLGASEEDDDDEEEKEAKKKERKEKKEKKKQDGAAENRKKAKAADGAAMEMQPLNSDEVDIDEKRKSNLKEKKEKSVLQGKLTKLAVQIGKAGLVMSAITVIILVVLFVVDTFWVQGLPWHKDCTPIYIQFFVKFFIIGVTVLVVAVPEGLPLAVTISLAYSVKKMMKDNNLVRHLDACETMGNATAICSDKTGTLTMNRMTVVQAYVADKHYRNVPEPQLIPAAIMDILVLGISVNSAYTTNIMSPEKEGGLPRQVGNKTECALLGFANDLKRDYQAIRNEIPEEKLYKVYTFNSCRKSMSTVLKNADGSFRMFSKGASEILLKKCSKLLTASGETKVFRPRDREDMVKKVIEPMASEGLRTICLAYRDFPVSEGEPDWDQENDILTSLTCVCVVGIEDPVRPEVPDAIKKCQRAGITVRMVTGDNINTARAIATKCGILQPGDEFLCMEGKEFNRRIRNEKGEIEQERIDKIWPKLRVLARSSPTDKHTLVKGIIDSTVLEQRQVVAVTGDGTNDGPALKKADVGFAMGIAGTDVAKEASDIILTDDNFSSIVKAVMWGRNVYDSISKFLQFQLTVNVVAVIVAFTGACITQDSPLKAVQMLWVNLIMDTFASLALATEPPTESLLLRKPYGRNKPLISRTMMKNILGHGVYQLIIIFTLLFVGEQIFDIDSGRYAPLHSPPSEHYTIIFNTFVLLQLFNEINARKIHGERNVFDGIFNNLIFCSIVFGTFIIQIVIVQWGGKPFSCVGLSIDQWLWCTFLGFSSLLWGQLISSIPTKSLRFLKSAGHGTQRQEIPDEELEDMEEMEEIDHAERELRRGQILWFRGLNRIQTQIRVVNAFRSSLSPYEGLEKPESRSSIHNFMTHPEFRIEDSEPSIPLIDDTDAEDDAPTKRNSASPRNVTPTPPSPSLSPTPSPNQNNNAVESGNNHLYVEGNKAAGTPSAPGSPLHSLETSL</sequence>
<keyword evidence="10 23" id="KW-0067">ATP-binding</keyword>
<dbReference type="Ensembl" id="ENSOKIT00005117345.1">
    <property type="protein sequence ID" value="ENSOKIP00005109545.1"/>
    <property type="gene ID" value="ENSOKIG00005044266.1"/>
</dbReference>
<evidence type="ECO:0000256" key="7">
    <source>
        <dbReference type="ARBA" id="ARBA00022723"/>
    </source>
</evidence>
<feature type="compositionally biased region" description="Pro residues" evidence="24">
    <location>
        <begin position="1188"/>
        <end position="1200"/>
    </location>
</feature>
<evidence type="ECO:0000256" key="23">
    <source>
        <dbReference type="RuleBase" id="RU361146"/>
    </source>
</evidence>
<name>A0A8C7L1P9_ONCKI</name>
<dbReference type="NCBIfam" id="TIGR01517">
    <property type="entry name" value="ATPase-IIB_Ca"/>
    <property type="match status" value="1"/>
</dbReference>
<dbReference type="CDD" id="cd02081">
    <property type="entry name" value="P-type_ATPase_Ca_PMCA-like"/>
    <property type="match status" value="1"/>
</dbReference>
<evidence type="ECO:0000313" key="26">
    <source>
        <dbReference type="Ensembl" id="ENSOKIP00005109545.1"/>
    </source>
</evidence>
<feature type="region of interest" description="Disordered" evidence="24">
    <location>
        <begin position="291"/>
        <end position="345"/>
    </location>
</feature>
<dbReference type="SFLD" id="SFLDS00003">
    <property type="entry name" value="Haloacid_Dehalogenase"/>
    <property type="match status" value="1"/>
</dbReference>
<feature type="transmembrane region" description="Helical" evidence="23">
    <location>
        <begin position="968"/>
        <end position="985"/>
    </location>
</feature>
<dbReference type="PROSITE" id="PS00154">
    <property type="entry name" value="ATPASE_E1_E2"/>
    <property type="match status" value="1"/>
</dbReference>
<dbReference type="CTD" id="378746"/>
<keyword evidence="18 23" id="KW-0472">Membrane</keyword>
<organism evidence="26 27">
    <name type="scientific">Oncorhynchus kisutch</name>
    <name type="common">Coho salmon</name>
    <name type="synonym">Salmo kisutch</name>
    <dbReference type="NCBI Taxonomy" id="8019"/>
    <lineage>
        <taxon>Eukaryota</taxon>
        <taxon>Metazoa</taxon>
        <taxon>Chordata</taxon>
        <taxon>Craniata</taxon>
        <taxon>Vertebrata</taxon>
        <taxon>Euteleostomi</taxon>
        <taxon>Actinopterygii</taxon>
        <taxon>Neopterygii</taxon>
        <taxon>Teleostei</taxon>
        <taxon>Protacanthopterygii</taxon>
        <taxon>Salmoniformes</taxon>
        <taxon>Salmonidae</taxon>
        <taxon>Salmoninae</taxon>
        <taxon>Oncorhynchus</taxon>
    </lineage>
</organism>
<dbReference type="FunFam" id="3.40.50.1000:FF:000007">
    <property type="entry name" value="Calcium-transporting ATPase"/>
    <property type="match status" value="1"/>
</dbReference>
<keyword evidence="14" id="KW-1278">Translocase</keyword>
<evidence type="ECO:0000256" key="10">
    <source>
        <dbReference type="ARBA" id="ARBA00022840"/>
    </source>
</evidence>
<dbReference type="InterPro" id="IPR036412">
    <property type="entry name" value="HAD-like_sf"/>
</dbReference>
<keyword evidence="6 23" id="KW-0812">Transmembrane</keyword>
<dbReference type="InterPro" id="IPR044492">
    <property type="entry name" value="P_typ_ATPase_HD_dom"/>
</dbReference>